<proteinExistence type="predicted"/>
<evidence type="ECO:0000313" key="2">
    <source>
        <dbReference type="Proteomes" id="UP001062165"/>
    </source>
</evidence>
<reference evidence="1" key="1">
    <citation type="submission" date="2022-10" db="EMBL/GenBank/DDBJ databases">
        <title>Comparative genomics and taxonomic characterization of three novel marine species of genus Reichenbachiella exhibiting antioxidant and polysaccharide degradation activities.</title>
        <authorList>
            <person name="Muhammad N."/>
            <person name="Lee Y.-J."/>
            <person name="Ko J."/>
            <person name="Kim S.-G."/>
        </authorList>
    </citation>
    <scope>NUCLEOTIDE SEQUENCE</scope>
    <source>
        <strain evidence="1">Wsw4-B4</strain>
    </source>
</reference>
<gene>
    <name evidence="1" type="ORF">N7E81_17240</name>
</gene>
<dbReference type="CDD" id="cd07067">
    <property type="entry name" value="HP_PGM_like"/>
    <property type="match status" value="1"/>
</dbReference>
<organism evidence="1 2">
    <name type="scientific">Reichenbachiella carrageenanivorans</name>
    <dbReference type="NCBI Taxonomy" id="2979869"/>
    <lineage>
        <taxon>Bacteria</taxon>
        <taxon>Pseudomonadati</taxon>
        <taxon>Bacteroidota</taxon>
        <taxon>Cytophagia</taxon>
        <taxon>Cytophagales</taxon>
        <taxon>Reichenbachiellaceae</taxon>
        <taxon>Reichenbachiella</taxon>
    </lineage>
</organism>
<dbReference type="RefSeq" id="WP_263050843.1">
    <property type="nucleotide sequence ID" value="NZ_CP106735.1"/>
</dbReference>
<accession>A0ABY6D5I1</accession>
<dbReference type="Pfam" id="PF00300">
    <property type="entry name" value="His_Phos_1"/>
    <property type="match status" value="1"/>
</dbReference>
<protein>
    <submittedName>
        <fullName evidence="1">Histidine phosphatase family protein</fullName>
    </submittedName>
</protein>
<dbReference type="SMART" id="SM00855">
    <property type="entry name" value="PGAM"/>
    <property type="match status" value="1"/>
</dbReference>
<sequence>MKTLYLVRHAKSSWKDASLRDRDRPLNKRGKRDAPRMADVLKEKVNCPDVFVSSPSRRTQDTAVSFLHVYGKLIADLELEEALFHGDEGDMASVIGRLDNGHQSAMLFVHNPGITDYANELAKVSIFNIPTCGVAAISLDTDCWSEVGKCPAEMLFYYYPKGLDLQF</sequence>
<name>A0ABY6D5I1_9BACT</name>
<dbReference type="PANTHER" id="PTHR47623">
    <property type="entry name" value="OS09G0287300 PROTEIN"/>
    <property type="match status" value="1"/>
</dbReference>
<dbReference type="InterPro" id="IPR013078">
    <property type="entry name" value="His_Pase_superF_clade-1"/>
</dbReference>
<keyword evidence="2" id="KW-1185">Reference proteome</keyword>
<dbReference type="Gene3D" id="3.40.50.1240">
    <property type="entry name" value="Phosphoglycerate mutase-like"/>
    <property type="match status" value="1"/>
</dbReference>
<dbReference type="SUPFAM" id="SSF53254">
    <property type="entry name" value="Phosphoglycerate mutase-like"/>
    <property type="match status" value="1"/>
</dbReference>
<dbReference type="InterPro" id="IPR029033">
    <property type="entry name" value="His_PPase_superfam"/>
</dbReference>
<dbReference type="PANTHER" id="PTHR47623:SF1">
    <property type="entry name" value="OS09G0287300 PROTEIN"/>
    <property type="match status" value="1"/>
</dbReference>
<dbReference type="Proteomes" id="UP001062165">
    <property type="component" value="Chromosome"/>
</dbReference>
<dbReference type="EMBL" id="CP106735">
    <property type="protein sequence ID" value="UXX79100.1"/>
    <property type="molecule type" value="Genomic_DNA"/>
</dbReference>
<evidence type="ECO:0000313" key="1">
    <source>
        <dbReference type="EMBL" id="UXX79100.1"/>
    </source>
</evidence>